<keyword evidence="3" id="KW-1185">Reference proteome</keyword>
<gene>
    <name evidence="2" type="ORF">Pmani_018010</name>
</gene>
<reference evidence="2" key="1">
    <citation type="submission" date="2023-11" db="EMBL/GenBank/DDBJ databases">
        <title>Genome assemblies of two species of porcelain crab, Petrolisthes cinctipes and Petrolisthes manimaculis (Anomura: Porcellanidae).</title>
        <authorList>
            <person name="Angst P."/>
        </authorList>
    </citation>
    <scope>NUCLEOTIDE SEQUENCE</scope>
    <source>
        <strain evidence="2">PB745_02</strain>
        <tissue evidence="2">Gill</tissue>
    </source>
</reference>
<dbReference type="Proteomes" id="UP001292094">
    <property type="component" value="Unassembled WGS sequence"/>
</dbReference>
<proteinExistence type="predicted"/>
<evidence type="ECO:0000313" key="2">
    <source>
        <dbReference type="EMBL" id="KAK4310425.1"/>
    </source>
</evidence>
<evidence type="ECO:0000256" key="1">
    <source>
        <dbReference type="SAM" id="MobiDB-lite"/>
    </source>
</evidence>
<dbReference type="AlphaFoldDB" id="A0AAE1PKN4"/>
<evidence type="ECO:0000313" key="3">
    <source>
        <dbReference type="Proteomes" id="UP001292094"/>
    </source>
</evidence>
<accession>A0AAE1PKN4</accession>
<sequence>MSDCVTVPFPSNRYPGSDTRGSLTPYKKQQQPWVMWKKARRFSYKGVPNVTPWKLVVNTRLDLTSMDYLDDRQDRVQAITILMLTSLRELPGALIP</sequence>
<comment type="caution">
    <text evidence="2">The sequence shown here is derived from an EMBL/GenBank/DDBJ whole genome shotgun (WGS) entry which is preliminary data.</text>
</comment>
<feature type="region of interest" description="Disordered" evidence="1">
    <location>
        <begin position="1"/>
        <end position="25"/>
    </location>
</feature>
<name>A0AAE1PKN4_9EUCA</name>
<organism evidence="2 3">
    <name type="scientific">Petrolisthes manimaculis</name>
    <dbReference type="NCBI Taxonomy" id="1843537"/>
    <lineage>
        <taxon>Eukaryota</taxon>
        <taxon>Metazoa</taxon>
        <taxon>Ecdysozoa</taxon>
        <taxon>Arthropoda</taxon>
        <taxon>Crustacea</taxon>
        <taxon>Multicrustacea</taxon>
        <taxon>Malacostraca</taxon>
        <taxon>Eumalacostraca</taxon>
        <taxon>Eucarida</taxon>
        <taxon>Decapoda</taxon>
        <taxon>Pleocyemata</taxon>
        <taxon>Anomura</taxon>
        <taxon>Galatheoidea</taxon>
        <taxon>Porcellanidae</taxon>
        <taxon>Petrolisthes</taxon>
    </lineage>
</organism>
<dbReference type="EMBL" id="JAWZYT010001638">
    <property type="protein sequence ID" value="KAK4310425.1"/>
    <property type="molecule type" value="Genomic_DNA"/>
</dbReference>
<protein>
    <submittedName>
        <fullName evidence="2">Uncharacterized protein</fullName>
    </submittedName>
</protein>